<dbReference type="GO" id="GO:0005730">
    <property type="term" value="C:nucleolus"/>
    <property type="evidence" value="ECO:0007669"/>
    <property type="project" value="Ensembl"/>
</dbReference>
<dbReference type="GO" id="GO:0005813">
    <property type="term" value="C:centrosome"/>
    <property type="evidence" value="ECO:0007669"/>
    <property type="project" value="Ensembl"/>
</dbReference>
<reference evidence="2" key="2">
    <citation type="submission" date="2025-09" db="UniProtKB">
        <authorList>
            <consortium name="Ensembl"/>
        </authorList>
    </citation>
    <scope>IDENTIFICATION</scope>
</reference>
<dbReference type="InterPro" id="IPR029711">
    <property type="entry name" value="Haus7-like"/>
</dbReference>
<keyword evidence="1" id="KW-0175">Coiled coil</keyword>
<dbReference type="GO" id="GO:1990498">
    <property type="term" value="C:mitotic spindle microtubule"/>
    <property type="evidence" value="ECO:0007669"/>
    <property type="project" value="Ensembl"/>
</dbReference>
<dbReference type="GO" id="GO:0070652">
    <property type="term" value="C:HAUS complex"/>
    <property type="evidence" value="ECO:0007669"/>
    <property type="project" value="Ensembl"/>
</dbReference>
<reference evidence="2" key="1">
    <citation type="submission" date="2025-08" db="UniProtKB">
        <authorList>
            <consortium name="Ensembl"/>
        </authorList>
    </citation>
    <scope>IDENTIFICATION</scope>
</reference>
<evidence type="ECO:0000256" key="1">
    <source>
        <dbReference type="SAM" id="Coils"/>
    </source>
</evidence>
<feature type="coiled-coil region" evidence="1">
    <location>
        <begin position="225"/>
        <end position="252"/>
    </location>
</feature>
<dbReference type="GO" id="GO:0051011">
    <property type="term" value="F:microtubule minus-end binding"/>
    <property type="evidence" value="ECO:0007669"/>
    <property type="project" value="TreeGrafter"/>
</dbReference>
<accession>A0A8C9DJL0</accession>
<keyword evidence="3" id="KW-1185">Reference proteome</keyword>
<dbReference type="GeneTree" id="ENSGT00390000003937"/>
<dbReference type="GO" id="GO:0007098">
    <property type="term" value="P:centrosome cycle"/>
    <property type="evidence" value="ECO:0007669"/>
    <property type="project" value="Ensembl"/>
</dbReference>
<evidence type="ECO:0000313" key="2">
    <source>
        <dbReference type="Ensembl" id="ENSPSMP00000013973.1"/>
    </source>
</evidence>
<sequence>MIIAHCSFELLGSSDPLASVSQVARTTGVHHHVWLIFKFFVEMGSHYVAQAGLELLDLNCPFLEGVHVTGPETIQEMLCSPSKRRLEILEWMCVRVCPALQNKFSSLQGAPAEVKIQEMVKLGHELMLCAPDDQELLKGCACAQKQLYFMDQLLDVARSLTVGYSRCSSLKEYFRDTTEKNEALLEEFFSSPHLQTLLNPRCNPWPMDMRSLFYKQSDDCDSPSAKSEKEKVAELARQLQESTAKLQMLRVECLAQHKQGASISTLDQKLRLAISDFHQLISAFLEVYDNELSECCQRPGPNLHPCGPIVQAVYQSLNSCSQLLKAVVEVADTSVKATEMVRKQQGKQICWGSDSSVMSLELKIKMTLATQKWLVLVFWSISLHYFSYYQFFLS</sequence>
<dbReference type="Proteomes" id="UP000694414">
    <property type="component" value="Unplaced"/>
</dbReference>
<dbReference type="Ensembl" id="ENSPSMT00000016243.1">
    <property type="protein sequence ID" value="ENSPSMP00000013973.1"/>
    <property type="gene ID" value="ENSPSMG00000010024.1"/>
</dbReference>
<evidence type="ECO:0000313" key="3">
    <source>
        <dbReference type="Proteomes" id="UP000694414"/>
    </source>
</evidence>
<proteinExistence type="predicted"/>
<dbReference type="GO" id="GO:0036064">
    <property type="term" value="C:ciliary basal body"/>
    <property type="evidence" value="ECO:0007669"/>
    <property type="project" value="Ensembl"/>
</dbReference>
<dbReference type="PANTHER" id="PTHR14352:SF2">
    <property type="entry name" value="HAUS AUGMIN-LIKE COMPLEX SUBUNIT 7"/>
    <property type="match status" value="1"/>
</dbReference>
<dbReference type="GO" id="GO:0005886">
    <property type="term" value="C:plasma membrane"/>
    <property type="evidence" value="ECO:0007669"/>
    <property type="project" value="Ensembl"/>
</dbReference>
<gene>
    <name evidence="2" type="primary">HAUS7</name>
</gene>
<dbReference type="AlphaFoldDB" id="A0A8C9DJL0"/>
<name>A0A8C9DJL0_PROSS</name>
<dbReference type="GO" id="GO:0031996">
    <property type="term" value="F:thioesterase binding"/>
    <property type="evidence" value="ECO:0007669"/>
    <property type="project" value="Ensembl"/>
</dbReference>
<dbReference type="PANTHER" id="PTHR14352">
    <property type="entry name" value="HAUS AUGMIN-LIKE COMPLEX SUBUNIT 7"/>
    <property type="match status" value="1"/>
</dbReference>
<dbReference type="GO" id="GO:0051225">
    <property type="term" value="P:spindle assembly"/>
    <property type="evidence" value="ECO:0007669"/>
    <property type="project" value="Ensembl"/>
</dbReference>
<organism evidence="2 3">
    <name type="scientific">Prolemur simus</name>
    <name type="common">Greater bamboo lemur</name>
    <name type="synonym">Hapalemur simus</name>
    <dbReference type="NCBI Taxonomy" id="1328070"/>
    <lineage>
        <taxon>Eukaryota</taxon>
        <taxon>Metazoa</taxon>
        <taxon>Chordata</taxon>
        <taxon>Craniata</taxon>
        <taxon>Vertebrata</taxon>
        <taxon>Euteleostomi</taxon>
        <taxon>Mammalia</taxon>
        <taxon>Eutheria</taxon>
        <taxon>Euarchontoglires</taxon>
        <taxon>Primates</taxon>
        <taxon>Strepsirrhini</taxon>
        <taxon>Lemuriformes</taxon>
        <taxon>Lemuridae</taxon>
        <taxon>Prolemur</taxon>
    </lineage>
</organism>
<protein>
    <submittedName>
        <fullName evidence="2">HAUS augmin like complex subunit 7</fullName>
    </submittedName>
</protein>